<comment type="similarity">
    <text evidence="2">Belongs to the TsaE family.</text>
</comment>
<reference evidence="11 12" key="1">
    <citation type="submission" date="2019-02" db="EMBL/GenBank/DDBJ databases">
        <title>Deep-cultivation of Planctomycetes and their phenomic and genomic characterization uncovers novel biology.</title>
        <authorList>
            <person name="Wiegand S."/>
            <person name="Jogler M."/>
            <person name="Boedeker C."/>
            <person name="Pinto D."/>
            <person name="Vollmers J."/>
            <person name="Rivas-Marin E."/>
            <person name="Kohn T."/>
            <person name="Peeters S.H."/>
            <person name="Heuer A."/>
            <person name="Rast P."/>
            <person name="Oberbeckmann S."/>
            <person name="Bunk B."/>
            <person name="Jeske O."/>
            <person name="Meyerdierks A."/>
            <person name="Storesund J.E."/>
            <person name="Kallscheuer N."/>
            <person name="Luecker S."/>
            <person name="Lage O.M."/>
            <person name="Pohl T."/>
            <person name="Merkel B.J."/>
            <person name="Hornburger P."/>
            <person name="Mueller R.-W."/>
            <person name="Bruemmer F."/>
            <person name="Labrenz M."/>
            <person name="Spormann A.M."/>
            <person name="Op Den Camp H."/>
            <person name="Overmann J."/>
            <person name="Amann R."/>
            <person name="Jetten M.S.M."/>
            <person name="Mascher T."/>
            <person name="Medema M.H."/>
            <person name="Devos D.P."/>
            <person name="Kaster A.-K."/>
            <person name="Ovreas L."/>
            <person name="Rohde M."/>
            <person name="Galperin M.Y."/>
            <person name="Jogler C."/>
        </authorList>
    </citation>
    <scope>NUCLEOTIDE SEQUENCE [LARGE SCALE GENOMIC DNA]</scope>
    <source>
        <strain evidence="11 12">Poly51</strain>
    </source>
</reference>
<organism evidence="11 12">
    <name type="scientific">Rubripirellula tenax</name>
    <dbReference type="NCBI Taxonomy" id="2528015"/>
    <lineage>
        <taxon>Bacteria</taxon>
        <taxon>Pseudomonadati</taxon>
        <taxon>Planctomycetota</taxon>
        <taxon>Planctomycetia</taxon>
        <taxon>Pirellulales</taxon>
        <taxon>Pirellulaceae</taxon>
        <taxon>Rubripirellula</taxon>
    </lineage>
</organism>
<dbReference type="PANTHER" id="PTHR33540">
    <property type="entry name" value="TRNA THREONYLCARBAMOYLADENOSINE BIOSYNTHESIS PROTEIN TSAE"/>
    <property type="match status" value="1"/>
</dbReference>
<evidence type="ECO:0000256" key="4">
    <source>
        <dbReference type="ARBA" id="ARBA00022490"/>
    </source>
</evidence>
<dbReference type="NCBIfam" id="TIGR00150">
    <property type="entry name" value="T6A_YjeE"/>
    <property type="match status" value="1"/>
</dbReference>
<evidence type="ECO:0000256" key="9">
    <source>
        <dbReference type="ARBA" id="ARBA00022842"/>
    </source>
</evidence>
<keyword evidence="4" id="KW-0963">Cytoplasm</keyword>
<dbReference type="GO" id="GO:0002949">
    <property type="term" value="P:tRNA threonylcarbamoyladenosine modification"/>
    <property type="evidence" value="ECO:0007669"/>
    <property type="project" value="InterPro"/>
</dbReference>
<evidence type="ECO:0000256" key="5">
    <source>
        <dbReference type="ARBA" id="ARBA00022694"/>
    </source>
</evidence>
<keyword evidence="6" id="KW-0479">Metal-binding</keyword>
<keyword evidence="8" id="KW-0067">ATP-binding</keyword>
<evidence type="ECO:0000256" key="2">
    <source>
        <dbReference type="ARBA" id="ARBA00007599"/>
    </source>
</evidence>
<evidence type="ECO:0000313" key="12">
    <source>
        <dbReference type="Proteomes" id="UP000318288"/>
    </source>
</evidence>
<evidence type="ECO:0000256" key="3">
    <source>
        <dbReference type="ARBA" id="ARBA00019010"/>
    </source>
</evidence>
<dbReference type="GO" id="GO:0005737">
    <property type="term" value="C:cytoplasm"/>
    <property type="evidence" value="ECO:0007669"/>
    <property type="project" value="UniProtKB-SubCell"/>
</dbReference>
<dbReference type="Gene3D" id="3.40.50.300">
    <property type="entry name" value="P-loop containing nucleotide triphosphate hydrolases"/>
    <property type="match status" value="1"/>
</dbReference>
<sequence>MIEFQIASLDELQTFADRLATALPANVTIGLVGTLGAGKTSLTQSIARAIGIESADVTSPTFTLLQSHQGNHSKLGPITLHHLDAYRITDDDEFIELGVEELFDEDNAWTVIEWADRVRACLPDESLWLKISLTRDSDTRHVTAWTTDAGVAESIGKMEL</sequence>
<evidence type="ECO:0000256" key="8">
    <source>
        <dbReference type="ARBA" id="ARBA00022840"/>
    </source>
</evidence>
<accession>A0A5C6FLQ1</accession>
<protein>
    <recommendedName>
        <fullName evidence="3">tRNA threonylcarbamoyladenosine biosynthesis protein TsaE</fullName>
    </recommendedName>
    <alternativeName>
        <fullName evidence="10">t(6)A37 threonylcarbamoyladenosine biosynthesis protein TsaE</fullName>
    </alternativeName>
</protein>
<keyword evidence="9" id="KW-0460">Magnesium</keyword>
<evidence type="ECO:0000256" key="10">
    <source>
        <dbReference type="ARBA" id="ARBA00032441"/>
    </source>
</evidence>
<name>A0A5C6FLQ1_9BACT</name>
<dbReference type="PANTHER" id="PTHR33540:SF2">
    <property type="entry name" value="TRNA THREONYLCARBAMOYLADENOSINE BIOSYNTHESIS PROTEIN TSAE"/>
    <property type="match status" value="1"/>
</dbReference>
<dbReference type="AlphaFoldDB" id="A0A5C6FLQ1"/>
<keyword evidence="7" id="KW-0547">Nucleotide-binding</keyword>
<keyword evidence="5" id="KW-0819">tRNA processing</keyword>
<proteinExistence type="inferred from homology"/>
<evidence type="ECO:0000256" key="7">
    <source>
        <dbReference type="ARBA" id="ARBA00022741"/>
    </source>
</evidence>
<evidence type="ECO:0000313" key="11">
    <source>
        <dbReference type="EMBL" id="TWU60744.1"/>
    </source>
</evidence>
<dbReference type="OrthoDB" id="9815896at2"/>
<dbReference type="GO" id="GO:0005524">
    <property type="term" value="F:ATP binding"/>
    <property type="evidence" value="ECO:0007669"/>
    <property type="project" value="UniProtKB-KW"/>
</dbReference>
<dbReference type="InterPro" id="IPR003442">
    <property type="entry name" value="T6A_TsaE"/>
</dbReference>
<dbReference type="Pfam" id="PF02367">
    <property type="entry name" value="TsaE"/>
    <property type="match status" value="1"/>
</dbReference>
<dbReference type="GO" id="GO:0046872">
    <property type="term" value="F:metal ion binding"/>
    <property type="evidence" value="ECO:0007669"/>
    <property type="project" value="UniProtKB-KW"/>
</dbReference>
<evidence type="ECO:0000256" key="1">
    <source>
        <dbReference type="ARBA" id="ARBA00004496"/>
    </source>
</evidence>
<keyword evidence="12" id="KW-1185">Reference proteome</keyword>
<gene>
    <name evidence="11" type="primary">tsaE</name>
    <name evidence="11" type="ORF">Poly51_10250</name>
</gene>
<dbReference type="InterPro" id="IPR027417">
    <property type="entry name" value="P-loop_NTPase"/>
</dbReference>
<evidence type="ECO:0000256" key="6">
    <source>
        <dbReference type="ARBA" id="ARBA00022723"/>
    </source>
</evidence>
<comment type="subcellular location">
    <subcellularLocation>
        <location evidence="1">Cytoplasm</location>
    </subcellularLocation>
</comment>
<dbReference type="RefSeq" id="WP_146454766.1">
    <property type="nucleotide sequence ID" value="NZ_SJPW01000001.1"/>
</dbReference>
<comment type="caution">
    <text evidence="11">The sequence shown here is derived from an EMBL/GenBank/DDBJ whole genome shotgun (WGS) entry which is preliminary data.</text>
</comment>
<dbReference type="Proteomes" id="UP000318288">
    <property type="component" value="Unassembled WGS sequence"/>
</dbReference>
<dbReference type="SUPFAM" id="SSF52540">
    <property type="entry name" value="P-loop containing nucleoside triphosphate hydrolases"/>
    <property type="match status" value="1"/>
</dbReference>
<dbReference type="EMBL" id="SJPW01000001">
    <property type="protein sequence ID" value="TWU60744.1"/>
    <property type="molecule type" value="Genomic_DNA"/>
</dbReference>